<evidence type="ECO:0000313" key="5">
    <source>
        <dbReference type="EMBL" id="GIU45202.1"/>
    </source>
</evidence>
<dbReference type="SUPFAM" id="SSF55729">
    <property type="entry name" value="Acyl-CoA N-acyltransferases (Nat)"/>
    <property type="match status" value="1"/>
</dbReference>
<dbReference type="CDD" id="cd04301">
    <property type="entry name" value="NAT_SF"/>
    <property type="match status" value="1"/>
</dbReference>
<dbReference type="EMBL" id="BPEU01000031">
    <property type="protein sequence ID" value="GIU45202.1"/>
    <property type="molecule type" value="Genomic_DNA"/>
</dbReference>
<protein>
    <submittedName>
        <fullName evidence="5 6">Acetyltransferase</fullName>
    </submittedName>
</protein>
<evidence type="ECO:0000256" key="2">
    <source>
        <dbReference type="ARBA" id="ARBA00023315"/>
    </source>
</evidence>
<keyword evidence="2" id="KW-0012">Acyltransferase</keyword>
<dbReference type="PROSITE" id="PS51186">
    <property type="entry name" value="GNAT"/>
    <property type="match status" value="1"/>
</dbReference>
<gene>
    <name evidence="6" type="ORF">BEL05_10270</name>
    <name evidence="5" type="ORF">TUM3794_34960</name>
</gene>
<dbReference type="PANTHER" id="PTHR43792:SF8">
    <property type="entry name" value="[RIBOSOMAL PROTEIN US5]-ALANINE N-ACETYLTRANSFERASE"/>
    <property type="match status" value="1"/>
</dbReference>
<organism evidence="6 7">
    <name type="scientific">Shewanella colwelliana</name>
    <name type="common">Alteromonas colwelliana</name>
    <dbReference type="NCBI Taxonomy" id="23"/>
    <lineage>
        <taxon>Bacteria</taxon>
        <taxon>Pseudomonadati</taxon>
        <taxon>Pseudomonadota</taxon>
        <taxon>Gammaproteobacteria</taxon>
        <taxon>Alteromonadales</taxon>
        <taxon>Shewanellaceae</taxon>
        <taxon>Shewanella</taxon>
    </lineage>
</organism>
<accession>A0A1E5IQ65</accession>
<evidence type="ECO:0000313" key="8">
    <source>
        <dbReference type="Proteomes" id="UP000773469"/>
    </source>
</evidence>
<reference evidence="5 8" key="2">
    <citation type="submission" date="2021-05" db="EMBL/GenBank/DDBJ databases">
        <title>Molecular characterization for Shewanella algae harboring chromosomal blaOXA-55-like strains isolated from clinical and environment sample.</title>
        <authorList>
            <person name="Ohama Y."/>
            <person name="Aoki K."/>
            <person name="Harada S."/>
            <person name="Moriya K."/>
            <person name="Ishii Y."/>
            <person name="Tateda K."/>
        </authorList>
    </citation>
    <scope>NUCLEOTIDE SEQUENCE [LARGE SCALE GENOMIC DNA]</scope>
    <source>
        <strain evidence="5 8">MBTL60-118</strain>
    </source>
</reference>
<evidence type="ECO:0000313" key="7">
    <source>
        <dbReference type="Proteomes" id="UP000095230"/>
    </source>
</evidence>
<dbReference type="EMBL" id="MCBT01000046">
    <property type="protein sequence ID" value="OEG72655.1"/>
    <property type="molecule type" value="Genomic_DNA"/>
</dbReference>
<name>A0A1E5IQ65_SHECO</name>
<dbReference type="RefSeq" id="WP_051412870.1">
    <property type="nucleotide sequence ID" value="NZ_BPEU01000031.1"/>
</dbReference>
<keyword evidence="1 6" id="KW-0808">Transferase</keyword>
<reference evidence="6 7" key="1">
    <citation type="submission" date="2016-07" db="EMBL/GenBank/DDBJ databases">
        <title>Whole-genome of two Shewanella species isolated from a digestive organ of sea cucumber Apostichopus japonicus Selenka 1867.</title>
        <authorList>
            <person name="Hong H.-H."/>
            <person name="Choi H."/>
            <person name="Cheon S."/>
            <person name="Oh J.-S."/>
            <person name="Lee H.-G."/>
            <person name="Park C."/>
        </authorList>
    </citation>
    <scope>NUCLEOTIDE SEQUENCE [LARGE SCALE GENOMIC DNA]</scope>
    <source>
        <strain evidence="6 7">CSB03KR</strain>
    </source>
</reference>
<comment type="caution">
    <text evidence="6">The sequence shown here is derived from an EMBL/GenBank/DDBJ whole genome shotgun (WGS) entry which is preliminary data.</text>
</comment>
<dbReference type="Gene3D" id="3.40.630.30">
    <property type="match status" value="1"/>
</dbReference>
<dbReference type="STRING" id="23.BEL05_10270"/>
<dbReference type="Proteomes" id="UP000095230">
    <property type="component" value="Unassembled WGS sequence"/>
</dbReference>
<dbReference type="GO" id="GO:0016747">
    <property type="term" value="F:acyltransferase activity, transferring groups other than amino-acyl groups"/>
    <property type="evidence" value="ECO:0007669"/>
    <property type="project" value="InterPro"/>
</dbReference>
<evidence type="ECO:0000259" key="4">
    <source>
        <dbReference type="PROSITE" id="PS51186"/>
    </source>
</evidence>
<feature type="domain" description="N-acetyltransferase" evidence="4">
    <location>
        <begin position="14"/>
        <end position="174"/>
    </location>
</feature>
<dbReference type="InterPro" id="IPR016181">
    <property type="entry name" value="Acyl_CoA_acyltransferase"/>
</dbReference>
<dbReference type="OrthoDB" id="336415at2"/>
<proteinExistence type="inferred from homology"/>
<dbReference type="InterPro" id="IPR051531">
    <property type="entry name" value="N-acetyltransferase"/>
</dbReference>
<dbReference type="PANTHER" id="PTHR43792">
    <property type="entry name" value="GNAT FAMILY, PUTATIVE (AFU_ORTHOLOGUE AFUA_3G00765)-RELATED-RELATED"/>
    <property type="match status" value="1"/>
</dbReference>
<dbReference type="Pfam" id="PF00583">
    <property type="entry name" value="Acetyltransf_1"/>
    <property type="match status" value="1"/>
</dbReference>
<dbReference type="Proteomes" id="UP000773469">
    <property type="component" value="Unassembled WGS sequence"/>
</dbReference>
<evidence type="ECO:0000256" key="1">
    <source>
        <dbReference type="ARBA" id="ARBA00022679"/>
    </source>
</evidence>
<dbReference type="InterPro" id="IPR000182">
    <property type="entry name" value="GNAT_dom"/>
</dbReference>
<evidence type="ECO:0000313" key="6">
    <source>
        <dbReference type="EMBL" id="OEG72655.1"/>
    </source>
</evidence>
<sequence>MSQLHCQSSEPAGLTVRHSGANDIQAICQLYAQPSCYAGTLQHPFPSLDSWQKRLESLPENSYSLVAELEGRLVGQIGMEVFSRPRRKHVANIGMAVCELTRGKGIGSQLLKAIIDLAQNWLAVTRIELEVYTDNVAGIALYERHGFVIEGTAKQYAFRNGVYVDAYLMARISPLG</sequence>
<comment type="similarity">
    <text evidence="3">Belongs to the acetyltransferase family. RimJ subfamily.</text>
</comment>
<keyword evidence="8" id="KW-1185">Reference proteome</keyword>
<evidence type="ECO:0000256" key="3">
    <source>
        <dbReference type="ARBA" id="ARBA00038502"/>
    </source>
</evidence>
<dbReference type="AlphaFoldDB" id="A0A1E5IQ65"/>